<evidence type="ECO:0000256" key="2">
    <source>
        <dbReference type="ARBA" id="ARBA00012438"/>
    </source>
</evidence>
<name>A0A290Z7S3_9PSEU</name>
<feature type="transmembrane region" description="Helical" evidence="9">
    <location>
        <begin position="31"/>
        <end position="49"/>
    </location>
</feature>
<keyword evidence="3" id="KW-0597">Phosphoprotein</keyword>
<dbReference type="Proteomes" id="UP000218505">
    <property type="component" value="Chromosome"/>
</dbReference>
<dbReference type="Pfam" id="PF02518">
    <property type="entry name" value="HATPase_c"/>
    <property type="match status" value="1"/>
</dbReference>
<dbReference type="GO" id="GO:0046983">
    <property type="term" value="F:protein dimerization activity"/>
    <property type="evidence" value="ECO:0007669"/>
    <property type="project" value="InterPro"/>
</dbReference>
<evidence type="ECO:0000256" key="4">
    <source>
        <dbReference type="ARBA" id="ARBA00022679"/>
    </source>
</evidence>
<dbReference type="KEGG" id="apre:CNX65_18520"/>
<sequence length="313" mass="32053">MGVPIRRPLVLLALCSTTAQATALAMGDGVPPWTGAVLVVVAVCAFVVGRRESGGRPAWAVLLVSLLQTVPLGLAAPHAWATAPLLALLAVLLPWLVGRSARQQAELAVAAAERVHLRERARIAHDAHDLLGHELSLLALRAGALELAADLPERHRGAVGELRAGAGAATERLAGLVALLRDGEPPPLRPQDADLADLAHRASAAGLPVTLTWHGPRPLPPAVAATAHRVVREALTNAAKHAPGAPVGITVTAAEDVVVTVANPVTTRRRAPGSGTGLAALAERVRSAGGALDVSTSGGAFRLTATLPGREAR</sequence>
<evidence type="ECO:0000256" key="6">
    <source>
        <dbReference type="ARBA" id="ARBA00022777"/>
    </source>
</evidence>
<evidence type="ECO:0000313" key="13">
    <source>
        <dbReference type="EMBL" id="ATE55032.1"/>
    </source>
</evidence>
<gene>
    <name evidence="13" type="ORF">CNX65_18520</name>
</gene>
<dbReference type="PANTHER" id="PTHR24421:SF10">
    <property type="entry name" value="NITRATE_NITRITE SENSOR PROTEIN NARQ"/>
    <property type="match status" value="1"/>
</dbReference>
<dbReference type="Gene3D" id="1.20.5.1930">
    <property type="match status" value="1"/>
</dbReference>
<dbReference type="GO" id="GO:0000155">
    <property type="term" value="F:phosphorelay sensor kinase activity"/>
    <property type="evidence" value="ECO:0007669"/>
    <property type="project" value="InterPro"/>
</dbReference>
<comment type="catalytic activity">
    <reaction evidence="1">
        <text>ATP + protein L-histidine = ADP + protein N-phospho-L-histidine.</text>
        <dbReference type="EC" id="2.7.13.3"/>
    </reaction>
</comment>
<keyword evidence="7" id="KW-0067">ATP-binding</keyword>
<evidence type="ECO:0000259" key="12">
    <source>
        <dbReference type="Pfam" id="PF07730"/>
    </source>
</evidence>
<dbReference type="Gene3D" id="3.30.565.10">
    <property type="entry name" value="Histidine kinase-like ATPase, C-terminal domain"/>
    <property type="match status" value="1"/>
</dbReference>
<evidence type="ECO:0000256" key="7">
    <source>
        <dbReference type="ARBA" id="ARBA00022840"/>
    </source>
</evidence>
<protein>
    <recommendedName>
        <fullName evidence="2">histidine kinase</fullName>
        <ecNumber evidence="2">2.7.13.3</ecNumber>
    </recommendedName>
</protein>
<keyword evidence="9" id="KW-0812">Transmembrane</keyword>
<feature type="transmembrane region" description="Helical" evidence="9">
    <location>
        <begin position="56"/>
        <end position="74"/>
    </location>
</feature>
<keyword evidence="9" id="KW-0472">Membrane</keyword>
<keyword evidence="10" id="KW-0732">Signal</keyword>
<evidence type="ECO:0000313" key="14">
    <source>
        <dbReference type="Proteomes" id="UP000218505"/>
    </source>
</evidence>
<feature type="chain" id="PRO_5011973654" description="histidine kinase" evidence="10">
    <location>
        <begin position="22"/>
        <end position="313"/>
    </location>
</feature>
<feature type="signal peptide" evidence="10">
    <location>
        <begin position="1"/>
        <end position="21"/>
    </location>
</feature>
<dbReference type="Pfam" id="PF07730">
    <property type="entry name" value="HisKA_3"/>
    <property type="match status" value="1"/>
</dbReference>
<reference evidence="13" key="1">
    <citation type="submission" date="2017-09" db="EMBL/GenBank/DDBJ databases">
        <title>Complete Genome Sequence of ansamitocin-producing Bacterium Actinosynnema pretiosum X47.</title>
        <authorList>
            <person name="Cao G."/>
            <person name="Zong G."/>
            <person name="Zhong C."/>
            <person name="Fu J."/>
        </authorList>
    </citation>
    <scope>NUCLEOTIDE SEQUENCE [LARGE SCALE GENOMIC DNA]</scope>
    <source>
        <strain evidence="13">X47</strain>
    </source>
</reference>
<feature type="domain" description="Histidine kinase/HSP90-like ATPase" evidence="11">
    <location>
        <begin position="226"/>
        <end position="308"/>
    </location>
</feature>
<evidence type="ECO:0000256" key="1">
    <source>
        <dbReference type="ARBA" id="ARBA00000085"/>
    </source>
</evidence>
<dbReference type="CDD" id="cd16917">
    <property type="entry name" value="HATPase_UhpB-NarQ-NarX-like"/>
    <property type="match status" value="1"/>
</dbReference>
<dbReference type="AlphaFoldDB" id="A0A290Z7S3"/>
<evidence type="ECO:0000256" key="9">
    <source>
        <dbReference type="SAM" id="Phobius"/>
    </source>
</evidence>
<accession>A0A290Z7S3</accession>
<organism evidence="13 14">
    <name type="scientific">Actinosynnema pretiosum</name>
    <dbReference type="NCBI Taxonomy" id="42197"/>
    <lineage>
        <taxon>Bacteria</taxon>
        <taxon>Bacillati</taxon>
        <taxon>Actinomycetota</taxon>
        <taxon>Actinomycetes</taxon>
        <taxon>Pseudonocardiales</taxon>
        <taxon>Pseudonocardiaceae</taxon>
        <taxon>Actinosynnema</taxon>
    </lineage>
</organism>
<dbReference type="GO" id="GO:0016020">
    <property type="term" value="C:membrane"/>
    <property type="evidence" value="ECO:0007669"/>
    <property type="project" value="InterPro"/>
</dbReference>
<dbReference type="SUPFAM" id="SSF55874">
    <property type="entry name" value="ATPase domain of HSP90 chaperone/DNA topoisomerase II/histidine kinase"/>
    <property type="match status" value="1"/>
</dbReference>
<dbReference type="EMBL" id="CP023445">
    <property type="protein sequence ID" value="ATE55032.1"/>
    <property type="molecule type" value="Genomic_DNA"/>
</dbReference>
<keyword evidence="6 13" id="KW-0418">Kinase</keyword>
<proteinExistence type="predicted"/>
<dbReference type="InterPro" id="IPR036890">
    <property type="entry name" value="HATPase_C_sf"/>
</dbReference>
<keyword evidence="8" id="KW-0902">Two-component regulatory system</keyword>
<dbReference type="InterPro" id="IPR011712">
    <property type="entry name" value="Sig_transdc_His_kin_sub3_dim/P"/>
</dbReference>
<keyword evidence="9" id="KW-1133">Transmembrane helix</keyword>
<evidence type="ECO:0000256" key="8">
    <source>
        <dbReference type="ARBA" id="ARBA00023012"/>
    </source>
</evidence>
<evidence type="ECO:0000256" key="5">
    <source>
        <dbReference type="ARBA" id="ARBA00022741"/>
    </source>
</evidence>
<dbReference type="EC" id="2.7.13.3" evidence="2"/>
<dbReference type="PANTHER" id="PTHR24421">
    <property type="entry name" value="NITRATE/NITRITE SENSOR PROTEIN NARX-RELATED"/>
    <property type="match status" value="1"/>
</dbReference>
<dbReference type="InterPro" id="IPR003594">
    <property type="entry name" value="HATPase_dom"/>
</dbReference>
<keyword evidence="4" id="KW-0808">Transferase</keyword>
<evidence type="ECO:0000256" key="10">
    <source>
        <dbReference type="SAM" id="SignalP"/>
    </source>
</evidence>
<evidence type="ECO:0000259" key="11">
    <source>
        <dbReference type="Pfam" id="PF02518"/>
    </source>
</evidence>
<dbReference type="GO" id="GO:0005524">
    <property type="term" value="F:ATP binding"/>
    <property type="evidence" value="ECO:0007669"/>
    <property type="project" value="UniProtKB-KW"/>
</dbReference>
<dbReference type="InterPro" id="IPR050482">
    <property type="entry name" value="Sensor_HK_TwoCompSys"/>
</dbReference>
<keyword evidence="5" id="KW-0547">Nucleotide-binding</keyword>
<feature type="domain" description="Signal transduction histidine kinase subgroup 3 dimerisation and phosphoacceptor" evidence="12">
    <location>
        <begin position="119"/>
        <end position="183"/>
    </location>
</feature>
<evidence type="ECO:0000256" key="3">
    <source>
        <dbReference type="ARBA" id="ARBA00022553"/>
    </source>
</evidence>
<keyword evidence="14" id="KW-1185">Reference proteome</keyword>